<evidence type="ECO:0000313" key="3">
    <source>
        <dbReference type="Proteomes" id="UP001239019"/>
    </source>
</evidence>
<reference evidence="2 3" key="1">
    <citation type="submission" date="2023-08" db="EMBL/GenBank/DDBJ databases">
        <title>Whole-genome sequencing of halo(alkali)philic microorganisms from hypersaline lakes.</title>
        <authorList>
            <person name="Sorokin D.Y."/>
            <person name="Abbas B."/>
            <person name="Merkel A.Y."/>
        </authorList>
    </citation>
    <scope>NUCLEOTIDE SEQUENCE [LARGE SCALE GENOMIC DNA]</scope>
    <source>
        <strain evidence="2 3">AB-CW4</strain>
    </source>
</reference>
<evidence type="ECO:0008006" key="4">
    <source>
        <dbReference type="Google" id="ProtNLM"/>
    </source>
</evidence>
<dbReference type="Proteomes" id="UP001239019">
    <property type="component" value="Unassembled WGS sequence"/>
</dbReference>
<dbReference type="Gene3D" id="2.60.120.260">
    <property type="entry name" value="Galactose-binding domain-like"/>
    <property type="match status" value="1"/>
</dbReference>
<sequence>MSSSNSRILGGAVLFVGGAVTGNWGVARMGAVLALGGIQESMNADPMPEWDFNQKINARGATEKIGMCLGERRLGGVQIAGRSHYQETLWWGVAHCYTQHGVEAIRDVWIGDERIPHEDIDADGYVIGDSRFAGVVRVWRRTGLETQDEISELVEDGLQGYPGWQTSHKGKGVAYTVVEAVIPESSEAFEKAFPRGWPGHISSLVRGEKCYDPRKDSTNGGSGSNRLNDPATWEYTRNPALQGAHYLTRPVMHCGGGFGADTIIWPSVAAAANRSDEDLEIPDGNGGTTTIPLYRCDLYCDADDHKTNIERIEQTMLGRIREVRGQWVFKAGGYTAPSEVIDQDWLAGEIEVKTARELGEVYNSVTVEHVSPNDNWEFVNSLPFTSAAYEEQDNFQRLPRVIRAEGITNKYRAQYLAIVRARQTRDQKVVALQANYNGLLLEQYDTNTFDLPDTAIGGNTFEMVDHTWSPNEPVSLLFREHSESVWTVTAADLEEMEDIQTPVVPPEEVPPPTNATVTSVADGIEFAVDTPNPLLWDNLRIQIADDSSGSPGTWQDAPLQRSASYHHPDTTGALKWFRARCEAYGSDPSDWTEPVSSQGKTVADGADNTANHTAGRGVNIMPARYSIFSERVLPPHAGARVNANLETYRSLRDISAKYGQRFLYLTKTESDQTSFFWFTPATGDHNIPVSPNTTYIFSAYLNREGSGNGSVRLRWKDDEGSTVFANLSVSASTGSWPRYTATLTTGPNTTEININLRMDADSFTSGGLYLDGVMLEELVGNDETPSEFAFPTVSIGGTALPINDGRLTDMRGMMALLGFNRSPALQNEYPISSVDDGSSVTITVGSHTRRGGSAGTVSYGSGDISGLSYETTYYIYCSDPDYQGGSVAYLATQTVQDVVADDGNVYVGGHVTVGEGGSGGGSPPDCVCVDAWVREDLQAGDVRIGDRLWDVVDGKRIEREVIAVRRSPEPVRCIRLTTERGHQLTLSHATAIKIDGHKGPGRYVPAGALRAGDHTVTIWHNGQIIWDRITAADPDLREYVAHISVGGHEYLAGDIPGRWVLSHNNDEIKP</sequence>
<gene>
    <name evidence="2" type="ORF">RBH19_05455</name>
</gene>
<accession>A0ABU0W769</accession>
<feature type="region of interest" description="Disordered" evidence="1">
    <location>
        <begin position="212"/>
        <end position="231"/>
    </location>
</feature>
<name>A0ABU0W769_9GAMM</name>
<dbReference type="EMBL" id="JAVDDT010000002">
    <property type="protein sequence ID" value="MDQ2069310.1"/>
    <property type="molecule type" value="Genomic_DNA"/>
</dbReference>
<protein>
    <recommendedName>
        <fullName evidence="4">Hint domain-containing protein</fullName>
    </recommendedName>
</protein>
<feature type="region of interest" description="Disordered" evidence="1">
    <location>
        <begin position="587"/>
        <end position="609"/>
    </location>
</feature>
<dbReference type="RefSeq" id="WP_306727794.1">
    <property type="nucleotide sequence ID" value="NZ_JAVDDT010000002.1"/>
</dbReference>
<dbReference type="Gene3D" id="2.170.16.10">
    <property type="entry name" value="Hedgehog/Intein (Hint) domain"/>
    <property type="match status" value="1"/>
</dbReference>
<evidence type="ECO:0000313" key="2">
    <source>
        <dbReference type="EMBL" id="MDQ2069310.1"/>
    </source>
</evidence>
<keyword evidence="3" id="KW-1185">Reference proteome</keyword>
<proteinExistence type="predicted"/>
<organism evidence="2 3">
    <name type="scientific">Natronospira bacteriovora</name>
    <dbReference type="NCBI Taxonomy" id="3069753"/>
    <lineage>
        <taxon>Bacteria</taxon>
        <taxon>Pseudomonadati</taxon>
        <taxon>Pseudomonadota</taxon>
        <taxon>Gammaproteobacteria</taxon>
        <taxon>Natronospirales</taxon>
        <taxon>Natronospiraceae</taxon>
        <taxon>Natronospira</taxon>
    </lineage>
</organism>
<evidence type="ECO:0000256" key="1">
    <source>
        <dbReference type="SAM" id="MobiDB-lite"/>
    </source>
</evidence>
<comment type="caution">
    <text evidence="2">The sequence shown here is derived from an EMBL/GenBank/DDBJ whole genome shotgun (WGS) entry which is preliminary data.</text>
</comment>